<evidence type="ECO:0000313" key="2">
    <source>
        <dbReference type="EMBL" id="WTW62350.1"/>
    </source>
</evidence>
<organism evidence="2">
    <name type="scientific">Streptomyces sp. NBC_00003</name>
    <dbReference type="NCBI Taxonomy" id="2903608"/>
    <lineage>
        <taxon>Bacteria</taxon>
        <taxon>Bacillati</taxon>
        <taxon>Actinomycetota</taxon>
        <taxon>Actinomycetes</taxon>
        <taxon>Kitasatosporales</taxon>
        <taxon>Streptomycetaceae</taxon>
        <taxon>Streptomyces</taxon>
    </lineage>
</organism>
<gene>
    <name evidence="2" type="ORF">OG549_17760</name>
</gene>
<protein>
    <submittedName>
        <fullName evidence="2">DUF2771 domain-containing protein</fullName>
    </submittedName>
</protein>
<reference evidence="2" key="1">
    <citation type="submission" date="2022-10" db="EMBL/GenBank/DDBJ databases">
        <title>The complete genomes of actinobacterial strains from the NBC collection.</title>
        <authorList>
            <person name="Joergensen T.S."/>
            <person name="Alvarez Arevalo M."/>
            <person name="Sterndorff E.B."/>
            <person name="Faurdal D."/>
            <person name="Vuksanovic O."/>
            <person name="Mourched A.-S."/>
            <person name="Charusanti P."/>
            <person name="Shaw S."/>
            <person name="Blin K."/>
            <person name="Weber T."/>
        </authorList>
    </citation>
    <scope>NUCLEOTIDE SEQUENCE</scope>
    <source>
        <strain evidence="2">NBC_00003</strain>
    </source>
</reference>
<name>A0AAU2V4J7_9ACTN</name>
<dbReference type="EMBL" id="CP108318">
    <property type="protein sequence ID" value="WTW62350.1"/>
    <property type="molecule type" value="Genomic_DNA"/>
</dbReference>
<keyword evidence="1" id="KW-0732">Signal</keyword>
<evidence type="ECO:0000256" key="1">
    <source>
        <dbReference type="SAM" id="SignalP"/>
    </source>
</evidence>
<proteinExistence type="predicted"/>
<sequence>MTVAFTSGRTRRAGLALAAASAGLLVLSACDKPTPLATVTVGTNSVSSEASCRGEDGKPLAEDKLTSCLSGVKDTKSIKYAPGATLRLGVDPKVVEDGGKWIALLDGSPITEASAQTYRSFPGADVFSTGGQGAAPKEKKISIVRVDKDNKPESVWSFTLKRTNS</sequence>
<feature type="signal peptide" evidence="1">
    <location>
        <begin position="1"/>
        <end position="29"/>
    </location>
</feature>
<feature type="chain" id="PRO_5043625970" evidence="1">
    <location>
        <begin position="30"/>
        <end position="165"/>
    </location>
</feature>
<dbReference type="AlphaFoldDB" id="A0AAU2V4J7"/>
<accession>A0AAU2V4J7</accession>